<evidence type="ECO:0000313" key="11">
    <source>
        <dbReference type="EMBL" id="AFJ68930.1"/>
    </source>
</evidence>
<evidence type="ECO:0000256" key="4">
    <source>
        <dbReference type="ARBA" id="ARBA00022490"/>
    </source>
</evidence>
<feature type="compositionally biased region" description="Basic and acidic residues" evidence="9">
    <location>
        <begin position="24"/>
        <end position="52"/>
    </location>
</feature>
<dbReference type="PANTHER" id="PTHR12786:SF1">
    <property type="entry name" value="SPLICING REGULATOR SDE2"/>
    <property type="match status" value="1"/>
</dbReference>
<evidence type="ECO:0000256" key="2">
    <source>
        <dbReference type="ARBA" id="ARBA00004496"/>
    </source>
</evidence>
<dbReference type="GO" id="GO:0005634">
    <property type="term" value="C:nucleus"/>
    <property type="evidence" value="ECO:0007669"/>
    <property type="project" value="UniProtKB-SubCell"/>
</dbReference>
<evidence type="ECO:0000259" key="10">
    <source>
        <dbReference type="Pfam" id="PF22782"/>
    </source>
</evidence>
<accession>I2CPU7</accession>
<keyword evidence="4" id="KW-0963">Cytoplasm</keyword>
<reference evidence="11" key="1">
    <citation type="journal article" date="2012" name="Bioengineered">
        <title>Additional insights into the genome of the oleaginous model alga Nannochloropsis gaditana.</title>
        <authorList>
            <person name="Jinkerson R.E."/>
            <person name="Radakovits R."/>
            <person name="Posewitz M.C."/>
        </authorList>
    </citation>
    <scope>NUCLEOTIDE SEQUENCE</scope>
    <source>
        <strain evidence="11">CCMP526</strain>
    </source>
</reference>
<keyword evidence="7" id="KW-0539">Nucleus</keyword>
<keyword evidence="5" id="KW-0507">mRNA processing</keyword>
<dbReference type="AlphaFoldDB" id="I2CPU7"/>
<evidence type="ECO:0000256" key="1">
    <source>
        <dbReference type="ARBA" id="ARBA00004123"/>
    </source>
</evidence>
<dbReference type="GO" id="GO:0008380">
    <property type="term" value="P:RNA splicing"/>
    <property type="evidence" value="ECO:0007669"/>
    <property type="project" value="UniProtKB-KW"/>
</dbReference>
<organism evidence="11">
    <name type="scientific">Nannochloropsis gaditana (strain CCMP526)</name>
    <name type="common">Green microalga</name>
    <name type="synonym">Microchloropsis gaditana</name>
    <dbReference type="NCBI Taxonomy" id="1093141"/>
    <lineage>
        <taxon>Eukaryota</taxon>
        <taxon>Sar</taxon>
        <taxon>Stramenopiles</taxon>
        <taxon>Ochrophyta</taxon>
        <taxon>Eustigmatophyceae</taxon>
        <taxon>Eustigmatales</taxon>
        <taxon>Monodopsidaceae</taxon>
        <taxon>Nannochloropsis</taxon>
    </lineage>
</organism>
<protein>
    <submittedName>
        <fullName evidence="11">Ubiquitin family protein</fullName>
    </submittedName>
</protein>
<dbReference type="InterPro" id="IPR053822">
    <property type="entry name" value="SDE2-like_dom"/>
</dbReference>
<dbReference type="GO" id="GO:0005737">
    <property type="term" value="C:cytoplasm"/>
    <property type="evidence" value="ECO:0007669"/>
    <property type="project" value="UniProtKB-SubCell"/>
</dbReference>
<proteinExistence type="evidence at transcript level"/>
<evidence type="ECO:0000256" key="5">
    <source>
        <dbReference type="ARBA" id="ARBA00022664"/>
    </source>
</evidence>
<dbReference type="GO" id="GO:0006397">
    <property type="term" value="P:mRNA processing"/>
    <property type="evidence" value="ECO:0007669"/>
    <property type="project" value="UniProtKB-KW"/>
</dbReference>
<feature type="region of interest" description="Disordered" evidence="9">
    <location>
        <begin position="1"/>
        <end position="52"/>
    </location>
</feature>
<sequence>PQSSQEEVTREERKRLAHGWDGGQAKEEREENKEERKEKGLDKEGTIEDRDQEQQFLVSVPWSHKTRCITLSVPDKKGGMAAVTAAEIVEAVLGMDNLMTEAPRIKSGTQGVDVAPMPTSAMLIECGGKCYRHHETLPLCFPSLSTSSSSSSSCSSFLMAPVLRLHSPSWGLMGGKGGFGAMLRSMGKGAGVKQTTDFGACRDLYGRRLRHVNDEIRLKKWLED</sequence>
<dbReference type="InterPro" id="IPR051421">
    <property type="entry name" value="RNA_Proc_DNA_Dmg_Regulator"/>
</dbReference>
<feature type="non-terminal residue" evidence="11">
    <location>
        <position position="1"/>
    </location>
</feature>
<comment type="similarity">
    <text evidence="3">Belongs to the SDE2 family.</text>
</comment>
<feature type="domain" description="SDE2-like" evidence="10">
    <location>
        <begin position="174"/>
        <end position="223"/>
    </location>
</feature>
<name>I2CPU7_NANGC</name>
<feature type="non-terminal residue" evidence="11">
    <location>
        <position position="224"/>
    </location>
</feature>
<dbReference type="Pfam" id="PF22782">
    <property type="entry name" value="SDE2"/>
    <property type="match status" value="1"/>
</dbReference>
<evidence type="ECO:0000256" key="9">
    <source>
        <dbReference type="SAM" id="MobiDB-lite"/>
    </source>
</evidence>
<dbReference type="PANTHER" id="PTHR12786">
    <property type="entry name" value="SPLICING FACTOR SF3A-RELATED"/>
    <property type="match status" value="1"/>
</dbReference>
<evidence type="ECO:0000256" key="3">
    <source>
        <dbReference type="ARBA" id="ARBA00008726"/>
    </source>
</evidence>
<evidence type="ECO:0000256" key="8">
    <source>
        <dbReference type="ARBA" id="ARBA00023306"/>
    </source>
</evidence>
<gene>
    <name evidence="11" type="ORF">NGATSA_3030500</name>
</gene>
<reference evidence="11" key="2">
    <citation type="journal article" date="2012" name="Nat. Commun.">
        <title>Draft genome sequence and genetic transformation of the oleaginous alga Nannochloropis gaditana.</title>
        <authorList>
            <person name="Radakovits R."/>
            <person name="Jinkerson R.E."/>
            <person name="Fuerstenberg S.I."/>
            <person name="Tae H."/>
            <person name="Settlage R.E."/>
            <person name="Boore J.L."/>
            <person name="Posewitz M.C."/>
        </authorList>
    </citation>
    <scope>NUCLEOTIDE SEQUENCE</scope>
    <source>
        <strain evidence="11">CCMP526</strain>
    </source>
</reference>
<keyword evidence="8" id="KW-0131">Cell cycle</keyword>
<keyword evidence="6" id="KW-0508">mRNA splicing</keyword>
<comment type="subcellular location">
    <subcellularLocation>
        <location evidence="2">Cytoplasm</location>
    </subcellularLocation>
    <subcellularLocation>
        <location evidence="1">Nucleus</location>
    </subcellularLocation>
</comment>
<dbReference type="EMBL" id="JU969448">
    <property type="protein sequence ID" value="AFJ68930.1"/>
    <property type="molecule type" value="mRNA"/>
</dbReference>
<evidence type="ECO:0000256" key="7">
    <source>
        <dbReference type="ARBA" id="ARBA00023242"/>
    </source>
</evidence>
<evidence type="ECO:0000256" key="6">
    <source>
        <dbReference type="ARBA" id="ARBA00023187"/>
    </source>
</evidence>